<evidence type="ECO:0000313" key="2">
    <source>
        <dbReference type="Proteomes" id="UP001162992"/>
    </source>
</evidence>
<sequence length="720" mass="79481">MVLILCRKCNIEMVVPWKVRVKRAKHAGKLFPALGYAASEKVAKSNPAQNRDAPLRLHPENPKISISASSLKERRKNYVLVDVGKLNWLRAAVTGLDEKHEDIATYVNLLQECSNMKALSEGKRIHDHIVRLGLDKHPALVKRLVNMYGKCGDLEMARRIFEAWPNGEVVCWNAMISAYAKHGYSASALQLFEDMQQKGIEPNKITLVSILNACASAETLAMGKQIHSHILHKGFSSDVVLGTALINMYGKCGSLEEALKVFQELPDKNVVSWNTLITVYVQQDKAEEALAIYHDMGQKSVKADKVTFLSILNACTSPMALETGKAIEKHALDCGLEMDTAVATALFNMYCKCKSLEDAHRIFDKLCERNVISWSAIISAYAQDGQSRVALNLYKQMLQEGVKPDKVTFLSVLNACASPETLADGKEIHAAIVNVGLESDVVVGTALVNTYSKCGSLEDAQRVFDKMPDRNVVSWSAMIAAHAQFGKGETAIQFFEQMKQEGYEPNRITWVSVLDACAASASLERAKRFHEIVSDSGFESDVVVGTALVNLYAKCGSLDDAQLMFNRMRERNLISWNTLVTAYAQHGSGRVAWNLFGQMQMEGVPADEITFISVLSACNHAGLVEEAFHFFAAINVDDCISSVQEHYACMIDLVGRAGRLDEAENIMNTMPFPPNTVILMTLLSACRMHGDVERGRRISKLFLGLDPDNSAQCKVGSNIC</sequence>
<name>A0ACC2EGD5_DIPCM</name>
<organism evidence="1 2">
    <name type="scientific">Diphasiastrum complanatum</name>
    <name type="common">Issler's clubmoss</name>
    <name type="synonym">Lycopodium complanatum</name>
    <dbReference type="NCBI Taxonomy" id="34168"/>
    <lineage>
        <taxon>Eukaryota</taxon>
        <taxon>Viridiplantae</taxon>
        <taxon>Streptophyta</taxon>
        <taxon>Embryophyta</taxon>
        <taxon>Tracheophyta</taxon>
        <taxon>Lycopodiopsida</taxon>
        <taxon>Lycopodiales</taxon>
        <taxon>Lycopodiaceae</taxon>
        <taxon>Lycopodioideae</taxon>
        <taxon>Diphasiastrum</taxon>
    </lineage>
</organism>
<evidence type="ECO:0000313" key="1">
    <source>
        <dbReference type="EMBL" id="KAJ7565563.1"/>
    </source>
</evidence>
<keyword evidence="2" id="KW-1185">Reference proteome</keyword>
<gene>
    <name evidence="1" type="ORF">O6H91_02G065400</name>
</gene>
<protein>
    <submittedName>
        <fullName evidence="1">Uncharacterized protein</fullName>
    </submittedName>
</protein>
<comment type="caution">
    <text evidence="1">The sequence shown here is derived from an EMBL/GenBank/DDBJ whole genome shotgun (WGS) entry which is preliminary data.</text>
</comment>
<dbReference type="EMBL" id="CM055093">
    <property type="protein sequence ID" value="KAJ7565563.1"/>
    <property type="molecule type" value="Genomic_DNA"/>
</dbReference>
<proteinExistence type="predicted"/>
<reference evidence="2" key="1">
    <citation type="journal article" date="2024" name="Proc. Natl. Acad. Sci. U.S.A.">
        <title>Extraordinary preservation of gene collinearity over three hundred million years revealed in homosporous lycophytes.</title>
        <authorList>
            <person name="Li C."/>
            <person name="Wickell D."/>
            <person name="Kuo L.Y."/>
            <person name="Chen X."/>
            <person name="Nie B."/>
            <person name="Liao X."/>
            <person name="Peng D."/>
            <person name="Ji J."/>
            <person name="Jenkins J."/>
            <person name="Williams M."/>
            <person name="Shu S."/>
            <person name="Plott C."/>
            <person name="Barry K."/>
            <person name="Rajasekar S."/>
            <person name="Grimwood J."/>
            <person name="Han X."/>
            <person name="Sun S."/>
            <person name="Hou Z."/>
            <person name="He W."/>
            <person name="Dai G."/>
            <person name="Sun C."/>
            <person name="Schmutz J."/>
            <person name="Leebens-Mack J.H."/>
            <person name="Li F.W."/>
            <person name="Wang L."/>
        </authorList>
    </citation>
    <scope>NUCLEOTIDE SEQUENCE [LARGE SCALE GENOMIC DNA]</scope>
    <source>
        <strain evidence="2">cv. PW_Plant_1</strain>
    </source>
</reference>
<accession>A0ACC2EGD5</accession>
<dbReference type="Proteomes" id="UP001162992">
    <property type="component" value="Chromosome 2"/>
</dbReference>